<keyword evidence="3 6" id="KW-0489">Methyltransferase</keyword>
<dbReference type="Proteomes" id="UP000316181">
    <property type="component" value="Unassembled WGS sequence"/>
</dbReference>
<evidence type="ECO:0000256" key="2">
    <source>
        <dbReference type="ARBA" id="ARBA00022552"/>
    </source>
</evidence>
<dbReference type="Gene3D" id="3.40.1010.10">
    <property type="entry name" value="Cobalt-precorrin-4 Transmethylase, Domain 1"/>
    <property type="match status" value="1"/>
</dbReference>
<comment type="catalytic activity">
    <reaction evidence="6">
        <text>cytidine(1402) in 16S rRNA + S-adenosyl-L-methionine = 2'-O-methylcytidine(1402) in 16S rRNA + S-adenosyl-L-homocysteine + H(+)</text>
        <dbReference type="Rhea" id="RHEA:42924"/>
        <dbReference type="Rhea" id="RHEA-COMP:10285"/>
        <dbReference type="Rhea" id="RHEA-COMP:10286"/>
        <dbReference type="ChEBI" id="CHEBI:15378"/>
        <dbReference type="ChEBI" id="CHEBI:57856"/>
        <dbReference type="ChEBI" id="CHEBI:59789"/>
        <dbReference type="ChEBI" id="CHEBI:74495"/>
        <dbReference type="ChEBI" id="CHEBI:82748"/>
        <dbReference type="EC" id="2.1.1.198"/>
    </reaction>
</comment>
<evidence type="ECO:0000256" key="4">
    <source>
        <dbReference type="ARBA" id="ARBA00022679"/>
    </source>
</evidence>
<feature type="domain" description="Tetrapyrrole methylase" evidence="7">
    <location>
        <begin position="12"/>
        <end position="213"/>
    </location>
</feature>
<comment type="subcellular location">
    <subcellularLocation>
        <location evidence="6">Cytoplasm</location>
    </subcellularLocation>
</comment>
<dbReference type="FunFam" id="3.30.950.10:FF:000002">
    <property type="entry name" value="Ribosomal RNA small subunit methyltransferase I"/>
    <property type="match status" value="1"/>
</dbReference>
<dbReference type="Gene3D" id="3.30.950.10">
    <property type="entry name" value="Methyltransferase, Cobalt-precorrin-4 Transmethylase, Domain 2"/>
    <property type="match status" value="1"/>
</dbReference>
<organism evidence="8 9">
    <name type="scientific">Rarobacter incanus</name>
    <dbReference type="NCBI Taxonomy" id="153494"/>
    <lineage>
        <taxon>Bacteria</taxon>
        <taxon>Bacillati</taxon>
        <taxon>Actinomycetota</taxon>
        <taxon>Actinomycetes</taxon>
        <taxon>Micrococcales</taxon>
        <taxon>Rarobacteraceae</taxon>
        <taxon>Rarobacter</taxon>
    </lineage>
</organism>
<dbReference type="PANTHER" id="PTHR46111:SF1">
    <property type="entry name" value="RIBOSOMAL RNA SMALL SUBUNIT METHYLTRANSFERASE I"/>
    <property type="match status" value="1"/>
</dbReference>
<dbReference type="GO" id="GO:0005737">
    <property type="term" value="C:cytoplasm"/>
    <property type="evidence" value="ECO:0007669"/>
    <property type="project" value="UniProtKB-SubCell"/>
</dbReference>
<keyword evidence="4 6" id="KW-0808">Transferase</keyword>
<evidence type="ECO:0000256" key="1">
    <source>
        <dbReference type="ARBA" id="ARBA00022490"/>
    </source>
</evidence>
<dbReference type="InterPro" id="IPR014777">
    <property type="entry name" value="4pyrrole_Mease_sub1"/>
</dbReference>
<keyword evidence="1 6" id="KW-0963">Cytoplasm</keyword>
<evidence type="ECO:0000256" key="6">
    <source>
        <dbReference type="HAMAP-Rule" id="MF_01877"/>
    </source>
</evidence>
<comment type="function">
    <text evidence="6">Catalyzes the 2'-O-methylation of the ribose of cytidine 1402 (C1402) in 16S rRNA.</text>
</comment>
<proteinExistence type="inferred from homology"/>
<dbReference type="HAMAP" id="MF_01877">
    <property type="entry name" value="16SrRNA_methyltr_I"/>
    <property type="match status" value="1"/>
</dbReference>
<dbReference type="InterPro" id="IPR018063">
    <property type="entry name" value="SAM_MeTrfase_RsmI_CS"/>
</dbReference>
<protein>
    <recommendedName>
        <fullName evidence="6">Ribosomal RNA small subunit methyltransferase I</fullName>
        <ecNumber evidence="6">2.1.1.198</ecNumber>
    </recommendedName>
    <alternativeName>
        <fullName evidence="6">16S rRNA 2'-O-ribose C1402 methyltransferase</fullName>
    </alternativeName>
    <alternativeName>
        <fullName evidence="6">rRNA (cytidine-2'-O-)-methyltransferase RsmI</fullName>
    </alternativeName>
</protein>
<dbReference type="SUPFAM" id="SSF53790">
    <property type="entry name" value="Tetrapyrrole methylase"/>
    <property type="match status" value="1"/>
</dbReference>
<dbReference type="OrthoDB" id="9809084at2"/>
<name>A0A542SRU5_9MICO</name>
<reference evidence="8 9" key="1">
    <citation type="submission" date="2019-06" db="EMBL/GenBank/DDBJ databases">
        <title>Sequencing the genomes of 1000 actinobacteria strains.</title>
        <authorList>
            <person name="Klenk H.-P."/>
        </authorList>
    </citation>
    <scope>NUCLEOTIDE SEQUENCE [LARGE SCALE GENOMIC DNA]</scope>
    <source>
        <strain evidence="8 9">DSM 10596</strain>
    </source>
</reference>
<dbReference type="RefSeq" id="WP_142112603.1">
    <property type="nucleotide sequence ID" value="NZ_BAAATB010000004.1"/>
</dbReference>
<dbReference type="PANTHER" id="PTHR46111">
    <property type="entry name" value="RIBOSOMAL RNA SMALL SUBUNIT METHYLTRANSFERASE I"/>
    <property type="match status" value="1"/>
</dbReference>
<evidence type="ECO:0000259" key="7">
    <source>
        <dbReference type="Pfam" id="PF00590"/>
    </source>
</evidence>
<dbReference type="PROSITE" id="PS01296">
    <property type="entry name" value="RSMI"/>
    <property type="match status" value="1"/>
</dbReference>
<dbReference type="InterPro" id="IPR008189">
    <property type="entry name" value="rRNA_ssu_MeTfrase_I"/>
</dbReference>
<comment type="similarity">
    <text evidence="6">Belongs to the methyltransferase superfamily. RsmI family.</text>
</comment>
<dbReference type="FunFam" id="3.40.1010.10:FF:000007">
    <property type="entry name" value="Ribosomal RNA small subunit methyltransferase I"/>
    <property type="match status" value="1"/>
</dbReference>
<evidence type="ECO:0000256" key="5">
    <source>
        <dbReference type="ARBA" id="ARBA00022691"/>
    </source>
</evidence>
<gene>
    <name evidence="6" type="primary">rsmI</name>
    <name evidence="8" type="ORF">FB389_1670</name>
</gene>
<evidence type="ECO:0000313" key="8">
    <source>
        <dbReference type="EMBL" id="TQK76967.1"/>
    </source>
</evidence>
<dbReference type="InterPro" id="IPR014776">
    <property type="entry name" value="4pyrrole_Mease_sub2"/>
</dbReference>
<dbReference type="EMBL" id="VFNV01000001">
    <property type="protein sequence ID" value="TQK76967.1"/>
    <property type="molecule type" value="Genomic_DNA"/>
</dbReference>
<dbReference type="InterPro" id="IPR035996">
    <property type="entry name" value="4pyrrol_Methylase_sf"/>
</dbReference>
<accession>A0A542SRU5</accession>
<dbReference type="EC" id="2.1.1.198" evidence="6"/>
<keyword evidence="2 6" id="KW-0698">rRNA processing</keyword>
<sequence length="280" mass="29858">MNSFAQSVTGGLVLAATPIGNAGDASARLIELLGTADVIAAEDTRRLRDLARRLGVTIAGRVVSNYDHNERARVGELLDEVARGALVLVVSDAGMPTVSDPGYPLVVAASERGLPVTVVPGPSAVLTALAISGLATDRFAFEGFVPRKEGEQRRLFREIAGAPHTLVFFESPHRVAQTLEIMHQEWGPRAVAACRELTKTHEQVIRGRLGELDLGEQVRGEFVLVVEGASREEPQVADAAAQVGELVARGVRHKDAVRQVAGALGVSRRELYEATLAPRA</sequence>
<dbReference type="GO" id="GO:0070677">
    <property type="term" value="F:rRNA (cytosine-2'-O-)-methyltransferase activity"/>
    <property type="evidence" value="ECO:0007669"/>
    <property type="project" value="UniProtKB-UniRule"/>
</dbReference>
<dbReference type="Pfam" id="PF00590">
    <property type="entry name" value="TP_methylase"/>
    <property type="match status" value="1"/>
</dbReference>
<dbReference type="PIRSF" id="PIRSF005917">
    <property type="entry name" value="MTase_YraL"/>
    <property type="match status" value="1"/>
</dbReference>
<evidence type="ECO:0000313" key="9">
    <source>
        <dbReference type="Proteomes" id="UP000316181"/>
    </source>
</evidence>
<keyword evidence="5 6" id="KW-0949">S-adenosyl-L-methionine</keyword>
<dbReference type="NCBIfam" id="TIGR00096">
    <property type="entry name" value="16S rRNA (cytidine(1402)-2'-O)-methyltransferase"/>
    <property type="match status" value="1"/>
</dbReference>
<dbReference type="InterPro" id="IPR000878">
    <property type="entry name" value="4pyrrol_Mease"/>
</dbReference>
<dbReference type="CDD" id="cd11648">
    <property type="entry name" value="RsmI"/>
    <property type="match status" value="1"/>
</dbReference>
<evidence type="ECO:0000256" key="3">
    <source>
        <dbReference type="ARBA" id="ARBA00022603"/>
    </source>
</evidence>
<dbReference type="AlphaFoldDB" id="A0A542SRU5"/>
<comment type="caution">
    <text evidence="8">The sequence shown here is derived from an EMBL/GenBank/DDBJ whole genome shotgun (WGS) entry which is preliminary data.</text>
</comment>
<keyword evidence="9" id="KW-1185">Reference proteome</keyword>